<dbReference type="InterPro" id="IPR010022">
    <property type="entry name" value="XkdX"/>
</dbReference>
<comment type="caution">
    <text evidence="1">The sequence shown here is derived from an EMBL/GenBank/DDBJ whole genome shotgun (WGS) entry which is preliminary data.</text>
</comment>
<evidence type="ECO:0000313" key="1">
    <source>
        <dbReference type="EMBL" id="MDM8265674.1"/>
    </source>
</evidence>
<dbReference type="Pfam" id="PF09693">
    <property type="entry name" value="Phage_XkdX"/>
    <property type="match status" value="1"/>
</dbReference>
<dbReference type="Proteomes" id="UP001529343">
    <property type="component" value="Unassembled WGS sequence"/>
</dbReference>
<name>A0ABT7UVH5_9LACO</name>
<sequence>MSNFQFVKNIYNWGMDIKAYVGSWITKDEYKQITGQDYNGEAQPA</sequence>
<proteinExistence type="predicted"/>
<organism evidence="1 2">
    <name type="scientific">Limosilactobacillus pontis</name>
    <dbReference type="NCBI Taxonomy" id="35787"/>
    <lineage>
        <taxon>Bacteria</taxon>
        <taxon>Bacillati</taxon>
        <taxon>Bacillota</taxon>
        <taxon>Bacilli</taxon>
        <taxon>Lactobacillales</taxon>
        <taxon>Lactobacillaceae</taxon>
        <taxon>Limosilactobacillus</taxon>
    </lineage>
</organism>
<protein>
    <submittedName>
        <fullName evidence="1">XkdX family protein</fullName>
    </submittedName>
</protein>
<accession>A0ABT7UVH5</accession>
<keyword evidence="2" id="KW-1185">Reference proteome</keyword>
<dbReference type="EMBL" id="JAUDDW010000001">
    <property type="protein sequence ID" value="MDM8265674.1"/>
    <property type="molecule type" value="Genomic_DNA"/>
</dbReference>
<evidence type="ECO:0000313" key="2">
    <source>
        <dbReference type="Proteomes" id="UP001529343"/>
    </source>
</evidence>
<reference evidence="2" key="1">
    <citation type="submission" date="2023-06" db="EMBL/GenBank/DDBJ databases">
        <title>Identification and characterization of horizontal gene transfer across gut microbiota members of farm animals based on homology search.</title>
        <authorList>
            <person name="Zeman M."/>
            <person name="Kubasova T."/>
            <person name="Jahodarova E."/>
            <person name="Nykrynova M."/>
            <person name="Rychlik I."/>
        </authorList>
    </citation>
    <scope>NUCLEOTIDE SEQUENCE [LARGE SCALE GENOMIC DNA]</scope>
    <source>
        <strain evidence="2">161_Gplus</strain>
    </source>
</reference>
<reference evidence="1 2" key="2">
    <citation type="submission" date="2023-06" db="EMBL/GenBank/DDBJ databases">
        <authorList>
            <person name="Zeman M."/>
            <person name="Kubasova T."/>
            <person name="Jahodarova E."/>
            <person name="Nykrynova M."/>
            <person name="Rychlik I."/>
        </authorList>
    </citation>
    <scope>NUCLEOTIDE SEQUENCE [LARGE SCALE GENOMIC DNA]</scope>
    <source>
        <strain evidence="1 2">161_Gplus</strain>
    </source>
</reference>
<dbReference type="RefSeq" id="WP_289585613.1">
    <property type="nucleotide sequence ID" value="NZ_JAUDDW010000001.1"/>
</dbReference>
<gene>
    <name evidence="1" type="ORF">QUW44_00595</name>
</gene>